<dbReference type="Proteomes" id="UP000663855">
    <property type="component" value="Unassembled WGS sequence"/>
</dbReference>
<dbReference type="InterPro" id="IPR027886">
    <property type="entry name" value="SPMIP4"/>
</dbReference>
<organism evidence="1 2">
    <name type="scientific">Rotaria magnacalcarata</name>
    <dbReference type="NCBI Taxonomy" id="392030"/>
    <lineage>
        <taxon>Eukaryota</taxon>
        <taxon>Metazoa</taxon>
        <taxon>Spiralia</taxon>
        <taxon>Gnathifera</taxon>
        <taxon>Rotifera</taxon>
        <taxon>Eurotatoria</taxon>
        <taxon>Bdelloidea</taxon>
        <taxon>Philodinida</taxon>
        <taxon>Philodinidae</taxon>
        <taxon>Rotaria</taxon>
    </lineage>
</organism>
<accession>A0A814NJW6</accession>
<dbReference type="GO" id="GO:0005813">
    <property type="term" value="C:centrosome"/>
    <property type="evidence" value="ECO:0007669"/>
    <property type="project" value="TreeGrafter"/>
</dbReference>
<evidence type="ECO:0000313" key="2">
    <source>
        <dbReference type="Proteomes" id="UP000663855"/>
    </source>
</evidence>
<protein>
    <submittedName>
        <fullName evidence="1">Uncharacterized protein</fullName>
    </submittedName>
</protein>
<gene>
    <name evidence="1" type="ORF">CJN711_LOCUS6810</name>
</gene>
<dbReference type="Pfam" id="PF15093">
    <property type="entry name" value="SPMIP4-like"/>
    <property type="match status" value="1"/>
</dbReference>
<comment type="caution">
    <text evidence="1">The sequence shown here is derived from an EMBL/GenBank/DDBJ whole genome shotgun (WGS) entry which is preliminary data.</text>
</comment>
<proteinExistence type="predicted"/>
<dbReference type="EMBL" id="CAJNOV010002223">
    <property type="protein sequence ID" value="CAF1093988.1"/>
    <property type="molecule type" value="Genomic_DNA"/>
</dbReference>
<evidence type="ECO:0000313" key="1">
    <source>
        <dbReference type="EMBL" id="CAF1093988.1"/>
    </source>
</evidence>
<sequence length="780" mass="90237">MTTLILSKSDCSDKRHRIKSAIDWGTGKPRIKANRSGSFRLSGTFLHSGEPISQTYRNTDLTLSNLRTNDELVPAPLHTTNITSHELSSEFPSNHPFASHISDKAVFPTATVDLHDRPSTCTDPYVVTHKIRGNPFRREVHYYGFQQEHHRASKWPDKHRMQLSRSLSNTETSSSIYPWPRKIFAPNNKKSIPNSSKNNSNQIKERHSLETTYQSNYSNQEGLASHIVYDETIIKSPSSNEQLKPHFNETFQSTIPIEDMQTIHMNGNHQQSTDLEQYYAPIETIQTMSLNEKLDDHLRNGTDYINFPEHVYSTQRAQTWIPEEETLNYTQVKSREIRYLDQLRPTSKSSQLLNDHYASHRQMDAENRLQQLEVIRPTENINLLNVKLQNLQHPRHARPILPQYRDDYVNTLYDQMGTYVQERSGLYHTQNYDPNVLTQAIPDLEYQQENTTTENDVDQLLNTGEQIQNRATPVLFQRRALGDYQNMRNHLLRNLRVPHDASTVDSRTQEGKKQFVQRETIYGQAYNTKKFLQENTLLNNARIDPSRLMSTTYNNDLERVRSLNSFPMRVISNSSMNNYSEFPNANLVSPVIRPSTSAELYKTNSINEHTNGYLRRPTVRVYDSPFKTEHNTTVNKVSQQQTVHPQSNPSLQIPSQIPRSVKTNLRLPGPEVVARFTEPNIDPPTTYQRSYKDISYHETIPQIKRTTKNNHQDSNCSSNILLRECKLLDLQEQWTKTQAQQQYHIEHPEAVPYVGASTMRAKKEILIADAIAKKAMMTVR</sequence>
<name>A0A814NJW6_9BILA</name>
<dbReference type="PANTHER" id="PTHR31393:SF2">
    <property type="entry name" value="CHROMOSOME 7 OPEN READING FRAME 31"/>
    <property type="match status" value="1"/>
</dbReference>
<reference evidence="1" key="1">
    <citation type="submission" date="2021-02" db="EMBL/GenBank/DDBJ databases">
        <authorList>
            <person name="Nowell W R."/>
        </authorList>
    </citation>
    <scope>NUCLEOTIDE SEQUENCE</scope>
</reference>
<dbReference type="PANTHER" id="PTHR31393">
    <property type="entry name" value="C5ORF31"/>
    <property type="match status" value="1"/>
</dbReference>
<dbReference type="AlphaFoldDB" id="A0A814NJW6"/>